<keyword evidence="3" id="KW-1185">Reference proteome</keyword>
<dbReference type="AlphaFoldDB" id="K0SE69"/>
<evidence type="ECO:0000313" key="3">
    <source>
        <dbReference type="Proteomes" id="UP000266841"/>
    </source>
</evidence>
<feature type="non-terminal residue" evidence="2">
    <location>
        <position position="1"/>
    </location>
</feature>
<proteinExistence type="predicted"/>
<evidence type="ECO:0000313" key="2">
    <source>
        <dbReference type="EMBL" id="EJK63645.1"/>
    </source>
</evidence>
<protein>
    <submittedName>
        <fullName evidence="2">Uncharacterized protein</fullName>
    </submittedName>
</protein>
<evidence type="ECO:0000256" key="1">
    <source>
        <dbReference type="SAM" id="MobiDB-lite"/>
    </source>
</evidence>
<reference evidence="2 3" key="1">
    <citation type="journal article" date="2012" name="Genome Biol.">
        <title>Genome and low-iron response of an oceanic diatom adapted to chronic iron limitation.</title>
        <authorList>
            <person name="Lommer M."/>
            <person name="Specht M."/>
            <person name="Roy A.S."/>
            <person name="Kraemer L."/>
            <person name="Andreson R."/>
            <person name="Gutowska M.A."/>
            <person name="Wolf J."/>
            <person name="Bergner S.V."/>
            <person name="Schilhabel M.B."/>
            <person name="Klostermeier U.C."/>
            <person name="Beiko R.G."/>
            <person name="Rosenstiel P."/>
            <person name="Hippler M."/>
            <person name="Laroche J."/>
        </authorList>
    </citation>
    <scope>NUCLEOTIDE SEQUENCE [LARGE SCALE GENOMIC DNA]</scope>
    <source>
        <strain evidence="2 3">CCMP1005</strain>
    </source>
</reference>
<comment type="caution">
    <text evidence="2">The sequence shown here is derived from an EMBL/GenBank/DDBJ whole genome shotgun (WGS) entry which is preliminary data.</text>
</comment>
<dbReference type="Proteomes" id="UP000266841">
    <property type="component" value="Unassembled WGS sequence"/>
</dbReference>
<sequence length="49" mass="5512">IVEDRRTIGLDVKCHADYDKATPEGRYSSDKKLRTNSSSATCTPLLKDR</sequence>
<feature type="region of interest" description="Disordered" evidence="1">
    <location>
        <begin position="21"/>
        <end position="49"/>
    </location>
</feature>
<name>K0SE69_THAOC</name>
<organism evidence="2 3">
    <name type="scientific">Thalassiosira oceanica</name>
    <name type="common">Marine diatom</name>
    <dbReference type="NCBI Taxonomy" id="159749"/>
    <lineage>
        <taxon>Eukaryota</taxon>
        <taxon>Sar</taxon>
        <taxon>Stramenopiles</taxon>
        <taxon>Ochrophyta</taxon>
        <taxon>Bacillariophyta</taxon>
        <taxon>Coscinodiscophyceae</taxon>
        <taxon>Thalassiosirophycidae</taxon>
        <taxon>Thalassiosirales</taxon>
        <taxon>Thalassiosiraceae</taxon>
        <taxon>Thalassiosira</taxon>
    </lineage>
</organism>
<dbReference type="EMBL" id="AGNL01018102">
    <property type="protein sequence ID" value="EJK63645.1"/>
    <property type="molecule type" value="Genomic_DNA"/>
</dbReference>
<accession>K0SE69</accession>
<gene>
    <name evidence="2" type="ORF">THAOC_15683</name>
</gene>
<feature type="compositionally biased region" description="Basic and acidic residues" evidence="1">
    <location>
        <begin position="21"/>
        <end position="33"/>
    </location>
</feature>